<dbReference type="PANTHER" id="PTHR39083">
    <property type="entry name" value="CYCLIC DI-GMP-BINDING PROTEIN"/>
    <property type="match status" value="1"/>
</dbReference>
<evidence type="ECO:0000256" key="6">
    <source>
        <dbReference type="SAM" id="Phobius"/>
    </source>
</evidence>
<evidence type="ECO:0000313" key="7">
    <source>
        <dbReference type="EMBL" id="SMS13693.1"/>
    </source>
</evidence>
<dbReference type="Proteomes" id="UP000195412">
    <property type="component" value="Chromosome I"/>
</dbReference>
<name>A0A1Y6JXV4_9LACO</name>
<keyword evidence="4 6" id="KW-1133">Transmembrane helix</keyword>
<organism evidence="7 8">
    <name type="scientific">Levilactobacillus zymae</name>
    <dbReference type="NCBI Taxonomy" id="267363"/>
    <lineage>
        <taxon>Bacteria</taxon>
        <taxon>Bacillati</taxon>
        <taxon>Bacillota</taxon>
        <taxon>Bacilli</taxon>
        <taxon>Lactobacillales</taxon>
        <taxon>Lactobacillaceae</taxon>
        <taxon>Levilactobacillus</taxon>
    </lineage>
</organism>
<dbReference type="Gene3D" id="2.60.120.260">
    <property type="entry name" value="Galactose-binding domain-like"/>
    <property type="match status" value="2"/>
</dbReference>
<dbReference type="KEGG" id="lzy:LZ3411_0643"/>
<evidence type="ECO:0000256" key="1">
    <source>
        <dbReference type="ARBA" id="ARBA00004162"/>
    </source>
</evidence>
<keyword evidence="5 6" id="KW-0472">Membrane</keyword>
<proteinExistence type="predicted"/>
<keyword evidence="2" id="KW-1003">Cell membrane</keyword>
<evidence type="ECO:0000313" key="8">
    <source>
        <dbReference type="Proteomes" id="UP000195412"/>
    </source>
</evidence>
<evidence type="ECO:0000256" key="3">
    <source>
        <dbReference type="ARBA" id="ARBA00022692"/>
    </source>
</evidence>
<keyword evidence="3 6" id="KW-0812">Transmembrane</keyword>
<dbReference type="GO" id="GO:0005886">
    <property type="term" value="C:plasma membrane"/>
    <property type="evidence" value="ECO:0007669"/>
    <property type="project" value="UniProtKB-SubCell"/>
</dbReference>
<feature type="transmembrane region" description="Helical" evidence="6">
    <location>
        <begin position="650"/>
        <end position="672"/>
    </location>
</feature>
<accession>A0A1Y6JXV4</accession>
<gene>
    <name evidence="7" type="ORF">LZ3411_0643</name>
</gene>
<dbReference type="GO" id="GO:0006011">
    <property type="term" value="P:UDP-alpha-D-glucose metabolic process"/>
    <property type="evidence" value="ECO:0007669"/>
    <property type="project" value="InterPro"/>
</dbReference>
<evidence type="ECO:0000256" key="2">
    <source>
        <dbReference type="ARBA" id="ARBA00022475"/>
    </source>
</evidence>
<sequence>MVAISLLGSFSTATAKDTKAKTATQTYTQPLQNTTMSLSGQAVETSSYFIKVDYWRMKHATLNLNYQVSQLADRQLSDITVAVNGTKFYSFRPVAQSGLQTKQITIPLRLLRSSNSLKISGQILTRDGKHDYRLAQTPANWLTVDARSNVNCEYTLKQPNANVNSFYDHFSGPDTVVNQQSAIEVPAQASNAELTASMSALAGEARVITTETQQIPVTTLTDRTAQRADYQLIVATYDHLPARFKRHVSAQAVTKQAVIKRYDAQGKHYLIVTAPTGDLLIKAGRYVANAELMQETAHPSETVRADSQTFTSSLNYDGHYQLTTTADRLVGANHQERSYFVSLPVDRNNADGSTIKVALRYAKNLDFRSALATVYINDTAIGSHKLTARRADNDSFTVKLPKGLALGNSFTVRIALDLSVQTAANSTNAQTPWASIEPSSRANIQSAPGNDLLFSNYPNLFLQNSTYDHLVVVRPKTMTLADYRTLSSLFNLIGNYARSNQGQITFYQDRPSQQVLTHDNVIALGTPQQNAFIRALNDKLYFQFDAAGTRLISNEKLSIEPRYGATLGTAQLLRSPYNAKKGLLVVTGATPDDAARAAGQISNQKNVAQYTGDAVVVDRDNLHRGYRFKKNKLIDTQVNLSQRVHRNRQLLVYLGIALGIIVILLIAILMLLNKHGVLHQSRRGKPHA</sequence>
<dbReference type="EMBL" id="LT854705">
    <property type="protein sequence ID" value="SMS13693.1"/>
    <property type="molecule type" value="Genomic_DNA"/>
</dbReference>
<dbReference type="InterPro" id="IPR018513">
    <property type="entry name" value="Cell_synthase_bac"/>
</dbReference>
<protein>
    <recommendedName>
        <fullName evidence="9">Cellulose synthase</fullName>
    </recommendedName>
</protein>
<evidence type="ECO:0008006" key="9">
    <source>
        <dbReference type="Google" id="ProtNLM"/>
    </source>
</evidence>
<dbReference type="AlphaFoldDB" id="A0A1Y6JXV4"/>
<evidence type="ECO:0000256" key="5">
    <source>
        <dbReference type="ARBA" id="ARBA00023136"/>
    </source>
</evidence>
<dbReference type="PANTHER" id="PTHR39083:SF1">
    <property type="entry name" value="CYCLIC DI-GMP-BINDING PROTEIN"/>
    <property type="match status" value="1"/>
</dbReference>
<reference evidence="8" key="1">
    <citation type="submission" date="2017-05" db="EMBL/GenBank/DDBJ databases">
        <authorList>
            <person name="Papadimitriou K."/>
        </authorList>
    </citation>
    <scope>NUCLEOTIDE SEQUENCE [LARGE SCALE GENOMIC DNA]</scope>
    <source>
        <strain evidence="8">ACA-DC 3411</strain>
    </source>
</reference>
<evidence type="ECO:0000256" key="4">
    <source>
        <dbReference type="ARBA" id="ARBA00022989"/>
    </source>
</evidence>
<dbReference type="Pfam" id="PF03170">
    <property type="entry name" value="BcsB"/>
    <property type="match status" value="1"/>
</dbReference>
<comment type="subcellular location">
    <subcellularLocation>
        <location evidence="1">Cell membrane</location>
        <topology evidence="1">Single-pass membrane protein</topology>
    </subcellularLocation>
</comment>